<dbReference type="PANTHER" id="PTHR30535">
    <property type="entry name" value="VITAMIN B12-BINDING PROTEIN"/>
    <property type="match status" value="1"/>
</dbReference>
<dbReference type="Pfam" id="PF01497">
    <property type="entry name" value="Peripla_BP_2"/>
    <property type="match status" value="1"/>
</dbReference>
<keyword evidence="5" id="KW-1185">Reference proteome</keyword>
<dbReference type="Gene3D" id="3.40.50.1980">
    <property type="entry name" value="Nitrogenase molybdenum iron protein domain"/>
    <property type="match status" value="2"/>
</dbReference>
<dbReference type="PROSITE" id="PS50983">
    <property type="entry name" value="FE_B12_PBP"/>
    <property type="match status" value="1"/>
</dbReference>
<dbReference type="PANTHER" id="PTHR30535:SF7">
    <property type="entry name" value="IRON(III) DICITRATE-BINDING PROTEIN"/>
    <property type="match status" value="1"/>
</dbReference>
<keyword evidence="2" id="KW-0732">Signal</keyword>
<dbReference type="InterPro" id="IPR050902">
    <property type="entry name" value="ABC_Transporter_SBP"/>
</dbReference>
<dbReference type="OrthoDB" id="9797850at2"/>
<dbReference type="PROSITE" id="PS51257">
    <property type="entry name" value="PROKAR_LIPOPROTEIN"/>
    <property type="match status" value="1"/>
</dbReference>
<accession>A0A4Q7JE97</accession>
<evidence type="ECO:0000313" key="4">
    <source>
        <dbReference type="EMBL" id="RZQ64724.1"/>
    </source>
</evidence>
<organism evidence="4 5">
    <name type="scientific">Amycolatopsis suaedae</name>
    <dbReference type="NCBI Taxonomy" id="2510978"/>
    <lineage>
        <taxon>Bacteria</taxon>
        <taxon>Bacillati</taxon>
        <taxon>Actinomycetota</taxon>
        <taxon>Actinomycetes</taxon>
        <taxon>Pseudonocardiales</taxon>
        <taxon>Pseudonocardiaceae</taxon>
        <taxon>Amycolatopsis</taxon>
    </lineage>
</organism>
<evidence type="ECO:0000256" key="2">
    <source>
        <dbReference type="SAM" id="SignalP"/>
    </source>
</evidence>
<protein>
    <submittedName>
        <fullName evidence="4">ABC transporter substrate-binding protein</fullName>
    </submittedName>
</protein>
<dbReference type="PROSITE" id="PS51318">
    <property type="entry name" value="TAT"/>
    <property type="match status" value="1"/>
</dbReference>
<proteinExistence type="inferred from homology"/>
<name>A0A4Q7JE97_9PSEU</name>
<dbReference type="InterPro" id="IPR006311">
    <property type="entry name" value="TAT_signal"/>
</dbReference>
<dbReference type="SUPFAM" id="SSF53807">
    <property type="entry name" value="Helical backbone' metal receptor"/>
    <property type="match status" value="1"/>
</dbReference>
<dbReference type="AlphaFoldDB" id="A0A4Q7JE97"/>
<dbReference type="InterPro" id="IPR002491">
    <property type="entry name" value="ABC_transptr_periplasmic_BD"/>
</dbReference>
<reference evidence="4 5" key="1">
    <citation type="submission" date="2019-02" db="EMBL/GenBank/DDBJ databases">
        <title>Draft genome sequence of Amycolatopsis sp. 8-3EHSu isolated from roots of Suaeda maritima.</title>
        <authorList>
            <person name="Duangmal K."/>
            <person name="Chantavorakit T."/>
        </authorList>
    </citation>
    <scope>NUCLEOTIDE SEQUENCE [LARGE SCALE GENOMIC DNA]</scope>
    <source>
        <strain evidence="4 5">8-3EHSu</strain>
    </source>
</reference>
<dbReference type="RefSeq" id="WP_130474523.1">
    <property type="nucleotide sequence ID" value="NZ_SFCC01000003.1"/>
</dbReference>
<dbReference type="EMBL" id="SFCC01000003">
    <property type="protein sequence ID" value="RZQ64724.1"/>
    <property type="molecule type" value="Genomic_DNA"/>
</dbReference>
<comment type="similarity">
    <text evidence="1">Belongs to the bacterial solute-binding protein 8 family.</text>
</comment>
<evidence type="ECO:0000259" key="3">
    <source>
        <dbReference type="PROSITE" id="PS50983"/>
    </source>
</evidence>
<sequence length="332" mass="35003">MRDLTRRSLLIAVAGAAATAACSASGERPQAPAAGAAPGFPLTVGNTGRTLTFAAPPARIVSLYPSMTDLLIALGAEGRLVGQAGTGYSAPQPQYKDKAAAVPVLADTEATTEALLNARPDLVVSDQEYHFDGKRLPRRDDLAGRGIQVYINRALHEPTKVTSTVPDSFADVLDLGRILGTTHLAEPLTAGLRQQLSDVEARLAGVTPVGAVLLTSYDSALYAHAGGLYGDVLTRAGARNLTEQAEIPAGEYYGQLSPEVIARKNPEVIVYVYRTEDNRVSSEQEMRRLFAATAAGRSGRFVPIEEASFGGALRSAPAVASLARALHPQAFR</sequence>
<evidence type="ECO:0000256" key="1">
    <source>
        <dbReference type="ARBA" id="ARBA00008814"/>
    </source>
</evidence>
<gene>
    <name evidence="4" type="ORF">EWH70_07480</name>
</gene>
<feature type="chain" id="PRO_5039275392" evidence="2">
    <location>
        <begin position="24"/>
        <end position="332"/>
    </location>
</feature>
<dbReference type="Proteomes" id="UP000292003">
    <property type="component" value="Unassembled WGS sequence"/>
</dbReference>
<feature type="domain" description="Fe/B12 periplasmic-binding" evidence="3">
    <location>
        <begin position="59"/>
        <end position="330"/>
    </location>
</feature>
<comment type="caution">
    <text evidence="4">The sequence shown here is derived from an EMBL/GenBank/DDBJ whole genome shotgun (WGS) entry which is preliminary data.</text>
</comment>
<evidence type="ECO:0000313" key="5">
    <source>
        <dbReference type="Proteomes" id="UP000292003"/>
    </source>
</evidence>
<feature type="signal peptide" evidence="2">
    <location>
        <begin position="1"/>
        <end position="23"/>
    </location>
</feature>